<dbReference type="InterPro" id="IPR028082">
    <property type="entry name" value="Peripla_BP_I"/>
</dbReference>
<sequence>MPNFPEELRISPNSTLEKPYGKEEVNTYVTAFHDAVILYSLAVNETLKEGLSLKNGTLVTQKCGIELFEGCC</sequence>
<reference evidence="1 2" key="1">
    <citation type="submission" date="2021-06" db="EMBL/GenBank/DDBJ databases">
        <title>Caerostris extrusa draft genome.</title>
        <authorList>
            <person name="Kono N."/>
            <person name="Arakawa K."/>
        </authorList>
    </citation>
    <scope>NUCLEOTIDE SEQUENCE [LARGE SCALE GENOMIC DNA]</scope>
</reference>
<organism evidence="1 2">
    <name type="scientific">Caerostris extrusa</name>
    <name type="common">Bark spider</name>
    <name type="synonym">Caerostris bankana</name>
    <dbReference type="NCBI Taxonomy" id="172846"/>
    <lineage>
        <taxon>Eukaryota</taxon>
        <taxon>Metazoa</taxon>
        <taxon>Ecdysozoa</taxon>
        <taxon>Arthropoda</taxon>
        <taxon>Chelicerata</taxon>
        <taxon>Arachnida</taxon>
        <taxon>Araneae</taxon>
        <taxon>Araneomorphae</taxon>
        <taxon>Entelegynae</taxon>
        <taxon>Araneoidea</taxon>
        <taxon>Araneidae</taxon>
        <taxon>Caerostris</taxon>
    </lineage>
</organism>
<dbReference type="EMBL" id="BPLR01010858">
    <property type="protein sequence ID" value="GIY42512.1"/>
    <property type="molecule type" value="Genomic_DNA"/>
</dbReference>
<evidence type="ECO:0000313" key="2">
    <source>
        <dbReference type="Proteomes" id="UP001054945"/>
    </source>
</evidence>
<dbReference type="Proteomes" id="UP001054945">
    <property type="component" value="Unassembled WGS sequence"/>
</dbReference>
<protein>
    <submittedName>
        <fullName evidence="1">Receptor-type guanylate cyclase gcy-28</fullName>
    </submittedName>
</protein>
<evidence type="ECO:0000313" key="1">
    <source>
        <dbReference type="EMBL" id="GIY42512.1"/>
    </source>
</evidence>
<dbReference type="AlphaFoldDB" id="A0AAV4TC95"/>
<keyword evidence="1" id="KW-0675">Receptor</keyword>
<dbReference type="Gene3D" id="3.40.50.2300">
    <property type="match status" value="1"/>
</dbReference>
<dbReference type="SUPFAM" id="SSF53822">
    <property type="entry name" value="Periplasmic binding protein-like I"/>
    <property type="match status" value="1"/>
</dbReference>
<keyword evidence="2" id="KW-1185">Reference proteome</keyword>
<gene>
    <name evidence="1" type="primary">gcy-28_1</name>
    <name evidence="1" type="ORF">CEXT_394991</name>
</gene>
<proteinExistence type="predicted"/>
<comment type="caution">
    <text evidence="1">The sequence shown here is derived from an EMBL/GenBank/DDBJ whole genome shotgun (WGS) entry which is preliminary data.</text>
</comment>
<name>A0AAV4TC95_CAEEX</name>
<accession>A0AAV4TC95</accession>